<dbReference type="AlphaFoldDB" id="A0A0E9T7F0"/>
<reference evidence="1" key="1">
    <citation type="submission" date="2014-11" db="EMBL/GenBank/DDBJ databases">
        <authorList>
            <person name="Amaro Gonzalez C."/>
        </authorList>
    </citation>
    <scope>NUCLEOTIDE SEQUENCE</scope>
</reference>
<accession>A0A0E9T7F0</accession>
<proteinExistence type="predicted"/>
<dbReference type="EMBL" id="GBXM01059250">
    <property type="protein sequence ID" value="JAH49327.1"/>
    <property type="molecule type" value="Transcribed_RNA"/>
</dbReference>
<organism evidence="1">
    <name type="scientific">Anguilla anguilla</name>
    <name type="common">European freshwater eel</name>
    <name type="synonym">Muraena anguilla</name>
    <dbReference type="NCBI Taxonomy" id="7936"/>
    <lineage>
        <taxon>Eukaryota</taxon>
        <taxon>Metazoa</taxon>
        <taxon>Chordata</taxon>
        <taxon>Craniata</taxon>
        <taxon>Vertebrata</taxon>
        <taxon>Euteleostomi</taxon>
        <taxon>Actinopterygii</taxon>
        <taxon>Neopterygii</taxon>
        <taxon>Teleostei</taxon>
        <taxon>Anguilliformes</taxon>
        <taxon>Anguillidae</taxon>
        <taxon>Anguilla</taxon>
    </lineage>
</organism>
<evidence type="ECO:0000313" key="1">
    <source>
        <dbReference type="EMBL" id="JAH49327.1"/>
    </source>
</evidence>
<name>A0A0E9T7F0_ANGAN</name>
<sequence length="48" mass="5296">MMRLPLSTEVSDPTCLNPRLATTLSDLCSGHPSFINIPYASWSKLMSL</sequence>
<reference evidence="1" key="2">
    <citation type="journal article" date="2015" name="Fish Shellfish Immunol.">
        <title>Early steps in the European eel (Anguilla anguilla)-Vibrio vulnificus interaction in the gills: Role of the RtxA13 toxin.</title>
        <authorList>
            <person name="Callol A."/>
            <person name="Pajuelo D."/>
            <person name="Ebbesson L."/>
            <person name="Teles M."/>
            <person name="MacKenzie S."/>
            <person name="Amaro C."/>
        </authorList>
    </citation>
    <scope>NUCLEOTIDE SEQUENCE</scope>
</reference>
<protein>
    <submittedName>
        <fullName evidence="1">Uncharacterized protein</fullName>
    </submittedName>
</protein>